<dbReference type="CDD" id="cd03677">
    <property type="entry name" value="MM_CoA_mutase_beta"/>
    <property type="match status" value="1"/>
</dbReference>
<keyword evidence="5" id="KW-0413">Isomerase</keyword>
<dbReference type="OrthoDB" id="9762378at2"/>
<evidence type="ECO:0000313" key="9">
    <source>
        <dbReference type="Proteomes" id="UP000186040"/>
    </source>
</evidence>
<comment type="subunit">
    <text evidence="3">Heterodimer of an alpha and a beta chain.</text>
</comment>
<dbReference type="Pfam" id="PF01642">
    <property type="entry name" value="MM_CoA_mutase"/>
    <property type="match status" value="2"/>
</dbReference>
<dbReference type="Gene3D" id="1.10.196.20">
    <property type="match status" value="1"/>
</dbReference>
<keyword evidence="6" id="KW-0170">Cobalt</keyword>
<organism evidence="8 9">
    <name type="scientific">Actinokineospora bangkokensis</name>
    <dbReference type="NCBI Taxonomy" id="1193682"/>
    <lineage>
        <taxon>Bacteria</taxon>
        <taxon>Bacillati</taxon>
        <taxon>Actinomycetota</taxon>
        <taxon>Actinomycetes</taxon>
        <taxon>Pseudonocardiales</taxon>
        <taxon>Pseudonocardiaceae</taxon>
        <taxon>Actinokineospora</taxon>
    </lineage>
</organism>
<sequence>MTPPSAPAAAPDEQDPPAELTLAGEFAEVAREQWQELVAGVLRKSGAYPQDFDGAAESLLSTRTYDGVVLSPLYTADDAAPPAGFPGLPPFTRGGRPEGNVAGGWDVRQRHADPDPAATAKAVLADLENGVSSLWLVAGGAGLPVAALGDVLAEVYLDLAPVTLDAGAEFTAAARELLRVHADKGIPASEVKGNLGADPIGLHARTGAGAELLGEAARLAVDTAQHPQLRTIVVDGTPFHSAGGSDVEELGATLAAGVAYLRALTDAGLDVDAAAAALEFRYAASADQFLTIAKLRAARRLWARVAEVSGISAAAAAQRQHAVTSPAMLTRRDPWVNMLRTTLACFGAGVGGADAVTVLPFDGALGLPDAFARRIARNTQSVLLEESKLAGVIDPAGGSWYVERLSDELAKAAWTWFTDIERAGGVVAALDSGLVGDRIAATWAARSANLATRADAVTGVSEFPNLAEKAVHRTPEPARPGGGLPAVRYAEAYEELRDRSDAHLAATGSRPRVFLATLGPVAQHNARAGFAANLFQAGGVETVDGGVIPDAETAAARFADSGAAIACLCGSDKTYAELAAPVAEALGATAARVYLAGKPTDELLRAGVDEFVFTGCDALAVLRGALETLGVPEKDEAPA</sequence>
<reference evidence="8 9" key="1">
    <citation type="submission" date="2016-10" db="EMBL/GenBank/DDBJ databases">
        <title>The Draft Genome Sequence of Actinokineospora bangkokensis 44EHWT reveals the biosynthetic pathway of antifungal compounds Thailandins with unusual extender unit butylmalonyl-CoA.</title>
        <authorList>
            <person name="Greule A."/>
            <person name="Intra B."/>
            <person name="Flemming S."/>
            <person name="Rommel M.G."/>
            <person name="Panbangred W."/>
            <person name="Bechthold A."/>
        </authorList>
    </citation>
    <scope>NUCLEOTIDE SEQUENCE [LARGE SCALE GENOMIC DNA]</scope>
    <source>
        <strain evidence="8 9">44EHW</strain>
    </source>
</reference>
<comment type="caution">
    <text evidence="8">The sequence shown here is derived from an EMBL/GenBank/DDBJ whole genome shotgun (WGS) entry which is preliminary data.</text>
</comment>
<dbReference type="Proteomes" id="UP000186040">
    <property type="component" value="Unassembled WGS sequence"/>
</dbReference>
<evidence type="ECO:0000256" key="5">
    <source>
        <dbReference type="ARBA" id="ARBA00023235"/>
    </source>
</evidence>
<dbReference type="EMBL" id="MKQR01000026">
    <property type="protein sequence ID" value="OLR90476.1"/>
    <property type="molecule type" value="Genomic_DNA"/>
</dbReference>
<evidence type="ECO:0000313" key="8">
    <source>
        <dbReference type="EMBL" id="OLR90476.1"/>
    </source>
</evidence>
<evidence type="ECO:0000256" key="3">
    <source>
        <dbReference type="ARBA" id="ARBA00011870"/>
    </source>
</evidence>
<dbReference type="PANTHER" id="PTHR48101:SF4">
    <property type="entry name" value="METHYLMALONYL-COA MUTASE, MITOCHONDRIAL"/>
    <property type="match status" value="1"/>
</dbReference>
<dbReference type="STRING" id="1193682.BJP25_27965"/>
<accession>A0A1Q9LEM1</accession>
<evidence type="ECO:0000256" key="1">
    <source>
        <dbReference type="ARBA" id="ARBA00001922"/>
    </source>
</evidence>
<evidence type="ECO:0000256" key="2">
    <source>
        <dbReference type="ARBA" id="ARBA00008465"/>
    </source>
</evidence>
<dbReference type="SUPFAM" id="SSF52242">
    <property type="entry name" value="Cobalamin (vitamin B12)-binding domain"/>
    <property type="match status" value="1"/>
</dbReference>
<proteinExistence type="inferred from homology"/>
<dbReference type="InterPro" id="IPR024067">
    <property type="entry name" value="Me-malonyl-CoA_mutase_sm_su_N"/>
</dbReference>
<dbReference type="InterPro" id="IPR036724">
    <property type="entry name" value="Cobalamin-bd_sf"/>
</dbReference>
<keyword evidence="4" id="KW-0846">Cobalamin</keyword>
<protein>
    <submittedName>
        <fullName evidence="8">Methylmalonyl-CoA mutase</fullName>
    </submittedName>
</protein>
<dbReference type="SUPFAM" id="SSF51703">
    <property type="entry name" value="Cobalamin (vitamin B12)-dependent enzymes"/>
    <property type="match status" value="1"/>
</dbReference>
<evidence type="ECO:0000259" key="7">
    <source>
        <dbReference type="Pfam" id="PF01642"/>
    </source>
</evidence>
<dbReference type="InterPro" id="IPR016176">
    <property type="entry name" value="Cbl-dep_enz_cat"/>
</dbReference>
<feature type="domain" description="Methylmalonyl-CoA mutase alpha/beta chain catalytic" evidence="7">
    <location>
        <begin position="148"/>
        <end position="469"/>
    </location>
</feature>
<gene>
    <name evidence="8" type="ORF">BJP25_27965</name>
</gene>
<evidence type="ECO:0000256" key="6">
    <source>
        <dbReference type="ARBA" id="ARBA00023285"/>
    </source>
</evidence>
<keyword evidence="9" id="KW-1185">Reference proteome</keyword>
<dbReference type="AlphaFoldDB" id="A0A1Q9LEM1"/>
<dbReference type="Gene3D" id="3.40.50.280">
    <property type="entry name" value="Cobalamin-binding domain"/>
    <property type="match status" value="1"/>
</dbReference>
<feature type="domain" description="Methylmalonyl-CoA mutase alpha/beta chain catalytic" evidence="7">
    <location>
        <begin position="64"/>
        <end position="134"/>
    </location>
</feature>
<dbReference type="GO" id="GO:0031419">
    <property type="term" value="F:cobalamin binding"/>
    <property type="evidence" value="ECO:0007669"/>
    <property type="project" value="UniProtKB-KW"/>
</dbReference>
<dbReference type="GO" id="GO:0046872">
    <property type="term" value="F:metal ion binding"/>
    <property type="evidence" value="ECO:0007669"/>
    <property type="project" value="InterPro"/>
</dbReference>
<dbReference type="Gene3D" id="3.20.20.240">
    <property type="entry name" value="Methylmalonyl-CoA mutase"/>
    <property type="match status" value="1"/>
</dbReference>
<evidence type="ECO:0000256" key="4">
    <source>
        <dbReference type="ARBA" id="ARBA00022628"/>
    </source>
</evidence>
<name>A0A1Q9LEM1_9PSEU</name>
<dbReference type="PANTHER" id="PTHR48101">
    <property type="entry name" value="METHYLMALONYL-COA MUTASE, MITOCHONDRIAL-RELATED"/>
    <property type="match status" value="1"/>
</dbReference>
<dbReference type="InterPro" id="IPR006099">
    <property type="entry name" value="MeMalonylCoA_mutase_a/b_cat"/>
</dbReference>
<comment type="cofactor">
    <cofactor evidence="1">
        <name>adenosylcob(III)alamin</name>
        <dbReference type="ChEBI" id="CHEBI:18408"/>
    </cofactor>
</comment>
<comment type="similarity">
    <text evidence="2">Belongs to the methylmalonyl-CoA mutase family.</text>
</comment>
<dbReference type="GO" id="GO:0004494">
    <property type="term" value="F:methylmalonyl-CoA mutase activity"/>
    <property type="evidence" value="ECO:0007669"/>
    <property type="project" value="UniProtKB-EC"/>
</dbReference>
<dbReference type="RefSeq" id="WP_075977150.1">
    <property type="nucleotide sequence ID" value="NZ_MKQR01000026.1"/>
</dbReference>